<dbReference type="InterPro" id="IPR002656">
    <property type="entry name" value="Acyl_transf_3_dom"/>
</dbReference>
<feature type="domain" description="SGNH" evidence="2">
    <location>
        <begin position="431"/>
        <end position="648"/>
    </location>
</feature>
<reference evidence="3" key="2">
    <citation type="submission" date="2022-06" db="UniProtKB">
        <authorList>
            <consortium name="EnsemblMetazoa"/>
        </authorList>
    </citation>
    <scope>IDENTIFICATION</scope>
    <source>
        <strain evidence="3">PS312</strain>
    </source>
</reference>
<dbReference type="PANTHER" id="PTHR23028:SF53">
    <property type="entry name" value="ACYL_TRANSF_3 DOMAIN-CONTAINING PROTEIN"/>
    <property type="match status" value="1"/>
</dbReference>
<dbReference type="Pfam" id="PF01757">
    <property type="entry name" value="Acyl_transf_3"/>
    <property type="match status" value="1"/>
</dbReference>
<dbReference type="EnsemblMetazoa" id="PPA26589.1">
    <property type="protein sequence ID" value="PPA26589.1"/>
    <property type="gene ID" value="WBGene00116143"/>
</dbReference>
<dbReference type="PANTHER" id="PTHR23028">
    <property type="entry name" value="ACETYLTRANSFERASE"/>
    <property type="match status" value="1"/>
</dbReference>
<evidence type="ECO:0000259" key="1">
    <source>
        <dbReference type="Pfam" id="PF01757"/>
    </source>
</evidence>
<gene>
    <name evidence="3" type="primary">WBGene00116143</name>
</gene>
<dbReference type="Pfam" id="PF19040">
    <property type="entry name" value="SGNH"/>
    <property type="match status" value="1"/>
</dbReference>
<organism evidence="3 4">
    <name type="scientific">Pristionchus pacificus</name>
    <name type="common">Parasitic nematode worm</name>
    <dbReference type="NCBI Taxonomy" id="54126"/>
    <lineage>
        <taxon>Eukaryota</taxon>
        <taxon>Metazoa</taxon>
        <taxon>Ecdysozoa</taxon>
        <taxon>Nematoda</taxon>
        <taxon>Chromadorea</taxon>
        <taxon>Rhabditida</taxon>
        <taxon>Rhabditina</taxon>
        <taxon>Diplogasteromorpha</taxon>
        <taxon>Diplogasteroidea</taxon>
        <taxon>Neodiplogasteridae</taxon>
        <taxon>Pristionchus</taxon>
    </lineage>
</organism>
<dbReference type="InterPro" id="IPR043968">
    <property type="entry name" value="SGNH"/>
</dbReference>
<protein>
    <submittedName>
        <fullName evidence="3">Acyltransferase</fullName>
    </submittedName>
</protein>
<name>A0A2A6C8G9_PRIPA</name>
<proteinExistence type="predicted"/>
<dbReference type="GO" id="GO:0016020">
    <property type="term" value="C:membrane"/>
    <property type="evidence" value="ECO:0000318"/>
    <property type="project" value="GO_Central"/>
</dbReference>
<dbReference type="Proteomes" id="UP000005239">
    <property type="component" value="Unassembled WGS sequence"/>
</dbReference>
<sequence length="653" mass="74729">MFQKRNDIQGLRTIAIIGVVLFHLGPKVFANGFLGGFDPPICMFTFKHCLVYPENIASDFVHVLPERNITTASSCYLMSLILSREKSITGSVIANFYSRRFKRIVPLYSIMLASLAADLWWALPFAENIKNIATNNDYWSEVFNSPVLLHAWSLGVEIQYYLIVPLIMIFSRIKETRLFRVICFAPIIIASYLCHIFTPEAVSFGLVFSRMWQFLIGSIAFELEGVIADFVSYLPVHAADSEDSNTNNKKLDDEPRKFLNVDTVRSCVIPFSAYCITGFLLWLMLLSKCPQAWSRVLTTLVTGILLLLGKLSQIRCLANEIVVYIGDLSYMIYLTHWPIIILYKYYVEVQEEFSVRAYIFTTVVYLLIIIALVSGGMQKISEVAHISGSDREAIEWNIAQTDLTYFSRPNGCTDDTEAEQWTHYTEESALRGLCTGTGTAKVLVIGNSYGYRAFPVLHKLFAGRYSKLRLFSRSSRVLLTEDPGDPNFKNYVKTVLENFRPDITFLIEKDQYNSLTKRIVGDIAHDPITKQIHASIDFLSEHSGTLIVDQQYYKPELNVAYTLQKRLQMGERNFTDLRVRREKYQLRFENEIARMGSLNNSEVIVNDVQAQLCPGEYCYFYNYETLHAYYGDTAAHLTSEGLNQLEPTYSFDY</sequence>
<dbReference type="InterPro" id="IPR050879">
    <property type="entry name" value="Acyltransferase_3"/>
</dbReference>
<feature type="domain" description="Acyltransferase 3" evidence="1">
    <location>
        <begin position="7"/>
        <end position="372"/>
    </location>
</feature>
<accession>A0A2A6C8G9</accession>
<reference evidence="4" key="1">
    <citation type="journal article" date="2008" name="Nat. Genet.">
        <title>The Pristionchus pacificus genome provides a unique perspective on nematode lifestyle and parasitism.</title>
        <authorList>
            <person name="Dieterich C."/>
            <person name="Clifton S.W."/>
            <person name="Schuster L.N."/>
            <person name="Chinwalla A."/>
            <person name="Delehaunty K."/>
            <person name="Dinkelacker I."/>
            <person name="Fulton L."/>
            <person name="Fulton R."/>
            <person name="Godfrey J."/>
            <person name="Minx P."/>
            <person name="Mitreva M."/>
            <person name="Roeseler W."/>
            <person name="Tian H."/>
            <person name="Witte H."/>
            <person name="Yang S.P."/>
            <person name="Wilson R.K."/>
            <person name="Sommer R.J."/>
        </authorList>
    </citation>
    <scope>NUCLEOTIDE SEQUENCE [LARGE SCALE GENOMIC DNA]</scope>
    <source>
        <strain evidence="4">PS312</strain>
    </source>
</reference>
<accession>A0A8R1UG30</accession>
<dbReference type="GO" id="GO:0016747">
    <property type="term" value="F:acyltransferase activity, transferring groups other than amino-acyl groups"/>
    <property type="evidence" value="ECO:0007669"/>
    <property type="project" value="InterPro"/>
</dbReference>
<dbReference type="AlphaFoldDB" id="A0A2A6C8G9"/>
<evidence type="ECO:0000259" key="2">
    <source>
        <dbReference type="Pfam" id="PF19040"/>
    </source>
</evidence>
<keyword evidence="4" id="KW-1185">Reference proteome</keyword>
<dbReference type="OrthoDB" id="92766at2759"/>
<dbReference type="GO" id="GO:0000271">
    <property type="term" value="P:polysaccharide biosynthetic process"/>
    <property type="evidence" value="ECO:0000318"/>
    <property type="project" value="GO_Central"/>
</dbReference>
<evidence type="ECO:0000313" key="3">
    <source>
        <dbReference type="EnsemblMetazoa" id="PPA26589.1"/>
    </source>
</evidence>
<evidence type="ECO:0000313" key="4">
    <source>
        <dbReference type="Proteomes" id="UP000005239"/>
    </source>
</evidence>